<dbReference type="PANTHER" id="PTHR42844:SF1">
    <property type="entry name" value="DIHYDRONEOPTERIN ALDOLASE 1-RELATED"/>
    <property type="match status" value="1"/>
</dbReference>
<dbReference type="AlphaFoldDB" id="J3Z453"/>
<dbReference type="NCBIfam" id="TIGR00526">
    <property type="entry name" value="folB_dom"/>
    <property type="match status" value="1"/>
</dbReference>
<evidence type="ECO:0000313" key="12">
    <source>
        <dbReference type="EMBL" id="AFP85059.1"/>
    </source>
</evidence>
<evidence type="ECO:0000256" key="7">
    <source>
        <dbReference type="ARBA" id="ARBA00023235"/>
    </source>
</evidence>
<evidence type="ECO:0000256" key="6">
    <source>
        <dbReference type="ARBA" id="ARBA00022909"/>
    </source>
</evidence>
<reference evidence="12 13" key="1">
    <citation type="journal article" date="2012" name="Mol. Biol. Evol.">
        <title>Genome reduction and co-evolution between the primary and secondary bacterial symbionts of psyllids.</title>
        <authorList>
            <person name="Sloan D.B."/>
            <person name="Moran N.A."/>
        </authorList>
    </citation>
    <scope>NUCLEOTIDE SEQUENCE [LARGE SCALE GENOMIC DNA]</scope>
    <source>
        <strain evidence="12">Ceuc_S</strain>
    </source>
</reference>
<dbReference type="UniPathway" id="UPA00077">
    <property type="reaction ID" value="UER00154"/>
</dbReference>
<dbReference type="GO" id="GO:0004150">
    <property type="term" value="F:dihydroneopterin aldolase activity"/>
    <property type="evidence" value="ECO:0007669"/>
    <property type="project" value="UniProtKB-UniRule"/>
</dbReference>
<comment type="subunit">
    <text evidence="5">Homooctamer.</text>
</comment>
<dbReference type="PATRIC" id="fig|1199245.3.peg.802"/>
<comment type="function">
    <text evidence="9">Catalyzes the conversion of 7,8-dihydroneopterin to 6-hydroxymethyl-7,8-dihydropterin. Can use L-threo-dihydroneopterin and D-erythro-dihydroneopterin as substrates for the formation of 6-hydroxymethyldihydropterin, but it can also catalyze the epimerization of carbon 2' of dihydroneopterin to dihydromonapterin at appreciable velocity.</text>
</comment>
<dbReference type="SMART" id="SM00905">
    <property type="entry name" value="FolB"/>
    <property type="match status" value="1"/>
</dbReference>
<dbReference type="Gene3D" id="3.30.1130.10">
    <property type="match status" value="1"/>
</dbReference>
<dbReference type="GO" id="GO:0046654">
    <property type="term" value="P:tetrahydrofolate biosynthetic process"/>
    <property type="evidence" value="ECO:0007669"/>
    <property type="project" value="UniProtKB-UniRule"/>
</dbReference>
<dbReference type="SUPFAM" id="SSF55620">
    <property type="entry name" value="Tetrahydrobiopterin biosynthesis enzymes-like"/>
    <property type="match status" value="1"/>
</dbReference>
<dbReference type="PANTHER" id="PTHR42844">
    <property type="entry name" value="DIHYDRONEOPTERIN ALDOLASE 1-RELATED"/>
    <property type="match status" value="1"/>
</dbReference>
<dbReference type="EMBL" id="CP003546">
    <property type="protein sequence ID" value="AFP85059.1"/>
    <property type="molecule type" value="Genomic_DNA"/>
</dbReference>
<evidence type="ECO:0000259" key="11">
    <source>
        <dbReference type="SMART" id="SM00905"/>
    </source>
</evidence>
<dbReference type="RefSeq" id="WP_014888356.1">
    <property type="nucleotide sequence ID" value="NC_018419.1"/>
</dbReference>
<sequence length="118" mass="13347">MDIVFIEQLTVMALIGVHDWEQQQLQKLVFDLEMGWDNRIAARSDDVADCLSYADVAEAVLSIVMGKRFALVERVAEEIAERLMMQFSLPWIRIKIGKPSAILQAGNVGVVIMRERGK</sequence>
<evidence type="ECO:0000256" key="9">
    <source>
        <dbReference type="ARBA" id="ARBA00059496"/>
    </source>
</evidence>
<keyword evidence="8 10" id="KW-0456">Lyase</keyword>
<dbReference type="KEGG" id="sect:A359_06740"/>
<dbReference type="GO" id="GO:0005737">
    <property type="term" value="C:cytoplasm"/>
    <property type="evidence" value="ECO:0007669"/>
    <property type="project" value="TreeGrafter"/>
</dbReference>
<evidence type="ECO:0000256" key="1">
    <source>
        <dbReference type="ARBA" id="ARBA00000693"/>
    </source>
</evidence>
<dbReference type="GO" id="GO:0016853">
    <property type="term" value="F:isomerase activity"/>
    <property type="evidence" value="ECO:0007669"/>
    <property type="project" value="UniProtKB-KW"/>
</dbReference>
<evidence type="ECO:0000313" key="13">
    <source>
        <dbReference type="Proteomes" id="UP000003936"/>
    </source>
</evidence>
<proteinExistence type="inferred from homology"/>
<dbReference type="FunFam" id="3.30.1130.10:FF:000002">
    <property type="entry name" value="7,8-dihydroneopterin aldolase"/>
    <property type="match status" value="1"/>
</dbReference>
<keyword evidence="7" id="KW-0413">Isomerase</keyword>
<dbReference type="CDD" id="cd00534">
    <property type="entry name" value="DHNA_DHNTPE"/>
    <property type="match status" value="1"/>
</dbReference>
<dbReference type="GO" id="GO:0046656">
    <property type="term" value="P:folic acid biosynthetic process"/>
    <property type="evidence" value="ECO:0007669"/>
    <property type="project" value="UniProtKB-UniRule"/>
</dbReference>
<accession>J3Z453</accession>
<evidence type="ECO:0000256" key="8">
    <source>
        <dbReference type="ARBA" id="ARBA00023239"/>
    </source>
</evidence>
<feature type="domain" description="Dihydroneopterin aldolase/epimerase" evidence="11">
    <location>
        <begin position="4"/>
        <end position="114"/>
    </location>
</feature>
<dbReference type="EC" id="4.1.2.25" evidence="10"/>
<protein>
    <recommendedName>
        <fullName evidence="10">7,8-dihydroneopterin aldolase</fullName>
        <ecNumber evidence="10">4.1.2.25</ecNumber>
    </recommendedName>
</protein>
<comment type="catalytic activity">
    <reaction evidence="2 10">
        <text>7,8-dihydroneopterin = 6-hydroxymethyl-7,8-dihydropterin + glycolaldehyde</text>
        <dbReference type="Rhea" id="RHEA:10540"/>
        <dbReference type="ChEBI" id="CHEBI:17001"/>
        <dbReference type="ChEBI" id="CHEBI:17071"/>
        <dbReference type="ChEBI" id="CHEBI:44841"/>
        <dbReference type="EC" id="4.1.2.25"/>
    </reaction>
</comment>
<keyword evidence="6 10" id="KW-0289">Folate biosynthesis</keyword>
<gene>
    <name evidence="12" type="ORF">A359_06740</name>
</gene>
<comment type="catalytic activity">
    <reaction evidence="1">
        <text>7,8-dihydroneopterin = 7,8-dihydromonapterin</text>
        <dbReference type="Rhea" id="RHEA:45328"/>
        <dbReference type="ChEBI" id="CHEBI:17001"/>
        <dbReference type="ChEBI" id="CHEBI:71175"/>
        <dbReference type="EC" id="5.1.99.8"/>
    </reaction>
</comment>
<evidence type="ECO:0000256" key="10">
    <source>
        <dbReference type="RuleBase" id="RU362079"/>
    </source>
</evidence>
<comment type="pathway">
    <text evidence="3 10">Cofactor biosynthesis; tetrahydrofolate biosynthesis; 2-amino-4-hydroxy-6-hydroxymethyl-7,8-dihydropteridine diphosphate from 7,8-dihydroneopterin triphosphate: step 3/4.</text>
</comment>
<dbReference type="InterPro" id="IPR043133">
    <property type="entry name" value="GTP-CH-I_C/QueF"/>
</dbReference>
<dbReference type="InterPro" id="IPR006156">
    <property type="entry name" value="Dihydroneopterin_aldolase"/>
</dbReference>
<evidence type="ECO:0000256" key="5">
    <source>
        <dbReference type="ARBA" id="ARBA00011823"/>
    </source>
</evidence>
<keyword evidence="13" id="KW-1185">Reference proteome</keyword>
<dbReference type="HOGENOM" id="CLU_112632_0_2_6"/>
<evidence type="ECO:0000256" key="4">
    <source>
        <dbReference type="ARBA" id="ARBA00005708"/>
    </source>
</evidence>
<dbReference type="NCBIfam" id="TIGR00525">
    <property type="entry name" value="folB"/>
    <property type="match status" value="1"/>
</dbReference>
<evidence type="ECO:0000256" key="3">
    <source>
        <dbReference type="ARBA" id="ARBA00005013"/>
    </source>
</evidence>
<organism evidence="12 13">
    <name type="scientific">secondary endosymbiont of Ctenarytaina eucalypti</name>
    <dbReference type="NCBI Taxonomy" id="1199245"/>
    <lineage>
        <taxon>Bacteria</taxon>
        <taxon>Pseudomonadati</taxon>
        <taxon>Pseudomonadota</taxon>
        <taxon>Gammaproteobacteria</taxon>
        <taxon>Enterobacterales</taxon>
        <taxon>Enterobacteriaceae</taxon>
        <taxon>aphid secondary symbionts</taxon>
    </lineage>
</organism>
<dbReference type="Proteomes" id="UP000003936">
    <property type="component" value="Chromosome"/>
</dbReference>
<dbReference type="InterPro" id="IPR006157">
    <property type="entry name" value="FolB_dom"/>
</dbReference>
<dbReference type="OrthoDB" id="9810587at2"/>
<name>J3Z453_9ENTR</name>
<dbReference type="STRING" id="1199245.A359_06740"/>
<dbReference type="Pfam" id="PF02152">
    <property type="entry name" value="FolB"/>
    <property type="match status" value="1"/>
</dbReference>
<evidence type="ECO:0000256" key="2">
    <source>
        <dbReference type="ARBA" id="ARBA00001353"/>
    </source>
</evidence>
<comment type="similarity">
    <text evidence="4 10">Belongs to the DHNA family.</text>
</comment>